<protein>
    <submittedName>
        <fullName evidence="2">Uncharacterized protein</fullName>
    </submittedName>
</protein>
<evidence type="ECO:0000313" key="3">
    <source>
        <dbReference type="Proteomes" id="UP000325307"/>
    </source>
</evidence>
<proteinExistence type="predicted"/>
<feature type="transmembrane region" description="Helical" evidence="1">
    <location>
        <begin position="21"/>
        <end position="40"/>
    </location>
</feature>
<name>A0A5A7NL91_9MICC</name>
<dbReference type="RefSeq" id="WP_263970108.1">
    <property type="nucleotide sequence ID" value="NZ_BKDJ01000001.1"/>
</dbReference>
<gene>
    <name evidence="2" type="ORF">NCCP1664_02100</name>
</gene>
<dbReference type="PROSITE" id="PS51257">
    <property type="entry name" value="PROKAR_LIPOPROTEIN"/>
    <property type="match status" value="1"/>
</dbReference>
<organism evidence="2 3">
    <name type="scientific">Zafaria cholistanensis</name>
    <dbReference type="NCBI Taxonomy" id="1682741"/>
    <lineage>
        <taxon>Bacteria</taxon>
        <taxon>Bacillati</taxon>
        <taxon>Actinomycetota</taxon>
        <taxon>Actinomycetes</taxon>
        <taxon>Micrococcales</taxon>
        <taxon>Micrococcaceae</taxon>
        <taxon>Zafaria</taxon>
    </lineage>
</organism>
<comment type="caution">
    <text evidence="2">The sequence shown here is derived from an EMBL/GenBank/DDBJ whole genome shotgun (WGS) entry which is preliminary data.</text>
</comment>
<dbReference type="AlphaFoldDB" id="A0A5A7NL91"/>
<sequence length="42" mass="4673">MQQDRYLLAERRKARNKMLGTVGVILLALGTAACVAYAMLYV</sequence>
<dbReference type="EMBL" id="BKDJ01000001">
    <property type="protein sequence ID" value="GER21713.1"/>
    <property type="molecule type" value="Genomic_DNA"/>
</dbReference>
<keyword evidence="1" id="KW-0812">Transmembrane</keyword>
<dbReference type="Proteomes" id="UP000325307">
    <property type="component" value="Unassembled WGS sequence"/>
</dbReference>
<accession>A0A5A7NL91</accession>
<keyword evidence="3" id="KW-1185">Reference proteome</keyword>
<keyword evidence="1" id="KW-0472">Membrane</keyword>
<evidence type="ECO:0000256" key="1">
    <source>
        <dbReference type="SAM" id="Phobius"/>
    </source>
</evidence>
<keyword evidence="1" id="KW-1133">Transmembrane helix</keyword>
<reference evidence="2 3" key="1">
    <citation type="submission" date="2019-09" db="EMBL/GenBank/DDBJ databases">
        <title>Arthrobacter zafarii sp. nov., a moderately thermotolerant and halotolerant actinobacterium isolated from Cholistan desert soil of Pakistan.</title>
        <authorList>
            <person name="Amin A."/>
            <person name="Ahmed I."/>
            <person name="Khalid N."/>
            <person name="Schumann P."/>
            <person name="Busse H.J."/>
            <person name="Khan I.U."/>
            <person name="Li S."/>
            <person name="Li W.J."/>
        </authorList>
    </citation>
    <scope>NUCLEOTIDE SEQUENCE [LARGE SCALE GENOMIC DNA]</scope>
    <source>
        <strain evidence="2 3">NCCP-1664</strain>
    </source>
</reference>
<evidence type="ECO:0000313" key="2">
    <source>
        <dbReference type="EMBL" id="GER21713.1"/>
    </source>
</evidence>